<evidence type="ECO:0000313" key="1">
    <source>
        <dbReference type="EMBL" id="AJQ52105.1"/>
    </source>
</evidence>
<dbReference type="EMBL" id="CP010969">
    <property type="protein sequence ID" value="AJQ52105.1"/>
    <property type="molecule type" value="Genomic_DNA"/>
</dbReference>
<gene>
    <name evidence="1" type="ORF">UQ52_05625</name>
</gene>
<accession>A0A9N7BHU9</accession>
<protein>
    <submittedName>
        <fullName evidence="1">Uncharacterized protein</fullName>
    </submittedName>
</protein>
<organism evidence="1 2">
    <name type="scientific">Rickettsia conorii subsp. raoultii</name>
    <dbReference type="NCBI Taxonomy" id="369822"/>
    <lineage>
        <taxon>Bacteria</taxon>
        <taxon>Pseudomonadati</taxon>
        <taxon>Pseudomonadota</taxon>
        <taxon>Alphaproteobacteria</taxon>
        <taxon>Rickettsiales</taxon>
        <taxon>Rickettsiaceae</taxon>
        <taxon>Rickettsieae</taxon>
        <taxon>Rickettsia</taxon>
        <taxon>spotted fever group</taxon>
    </lineage>
</organism>
<dbReference type="AlphaFoldDB" id="A0A9N7BHU9"/>
<evidence type="ECO:0000313" key="2">
    <source>
        <dbReference type="Proteomes" id="UP000077462"/>
    </source>
</evidence>
<proteinExistence type="predicted"/>
<reference evidence="1 2" key="1">
    <citation type="journal article" date="2016" name="Genome Announc.">
        <title>Genome Sequence of the Tick-Borne Pathogen Rickettsia raoultii.</title>
        <authorList>
            <person name="El Karkouri K."/>
            <person name="Mediannikov O."/>
            <person name="Robert C."/>
            <person name="Raoult D."/>
            <person name="Fournier P.E."/>
        </authorList>
    </citation>
    <scope>NUCLEOTIDE SEQUENCE [LARGE SCALE GENOMIC DNA]</scope>
    <source>
        <strain evidence="1 2">Khabarovsk</strain>
    </source>
</reference>
<name>A0A9N7BHU9_RICCR</name>
<dbReference type="Proteomes" id="UP000077462">
    <property type="component" value="Chromosome"/>
</dbReference>
<sequence length="111" mass="13033">MINIIALYIKKSIIMKLKDLFIKYPITTPFLVDCKNDKLVFPSDKEQKYKRDLKEKIGEEEFEKLTALDKIVQCPENLENIALVSIAKHLDKPLIVAKLFNDVQREYYKSI</sequence>